<dbReference type="InterPro" id="IPR050638">
    <property type="entry name" value="AA-Vitamin_Transporters"/>
</dbReference>
<evidence type="ECO:0000313" key="9">
    <source>
        <dbReference type="Proteomes" id="UP000199144"/>
    </source>
</evidence>
<evidence type="ECO:0000256" key="2">
    <source>
        <dbReference type="ARBA" id="ARBA00007362"/>
    </source>
</evidence>
<feature type="transmembrane region" description="Helical" evidence="6">
    <location>
        <begin position="217"/>
        <end position="236"/>
    </location>
</feature>
<dbReference type="EMBL" id="FOTQ01000007">
    <property type="protein sequence ID" value="SFM42548.1"/>
    <property type="molecule type" value="Genomic_DNA"/>
</dbReference>
<dbReference type="PANTHER" id="PTHR32322">
    <property type="entry name" value="INNER MEMBRANE TRANSPORTER"/>
    <property type="match status" value="1"/>
</dbReference>
<dbReference type="SUPFAM" id="SSF103481">
    <property type="entry name" value="Multidrug resistance efflux transporter EmrE"/>
    <property type="match status" value="2"/>
</dbReference>
<evidence type="ECO:0000256" key="5">
    <source>
        <dbReference type="ARBA" id="ARBA00023136"/>
    </source>
</evidence>
<accession>A0A1I4QR38</accession>
<proteinExistence type="inferred from homology"/>
<feature type="transmembrane region" description="Helical" evidence="6">
    <location>
        <begin position="95"/>
        <end position="115"/>
    </location>
</feature>
<dbReference type="PANTHER" id="PTHR32322:SF2">
    <property type="entry name" value="EAMA DOMAIN-CONTAINING PROTEIN"/>
    <property type="match status" value="1"/>
</dbReference>
<evidence type="ECO:0000256" key="3">
    <source>
        <dbReference type="ARBA" id="ARBA00022692"/>
    </source>
</evidence>
<feature type="transmembrane region" description="Helical" evidence="6">
    <location>
        <begin position="151"/>
        <end position="171"/>
    </location>
</feature>
<sequence length="296" mass="31620">MSPIRGMGVLLATGAGWGLTQPLSKITVSEGYLPLGLIFWQLVIGALGMGIFRLATGKSIALPMRHWAFFLMIALLGTVIPNSFFYRAVAYLPSGVMSVVISLVPIFAFPIALMLGIDRFSWLRLCGLLAGLGGVVILAGPDTLPDASMVWWLPVAMVAPLCYGLEGNIVSKWGMHGLGPGHVLFGASVMGALVALPLAIGSGQFIDPRTDWNAPEFALVGSALIHIVVYTAYVWLVNRAGSVFAAQVSYVVTGTGVLWAMLLLGERYSMWVWAALALIVAGMFLVQPRTQDRVAT</sequence>
<dbReference type="InterPro" id="IPR000620">
    <property type="entry name" value="EamA_dom"/>
</dbReference>
<evidence type="ECO:0000256" key="4">
    <source>
        <dbReference type="ARBA" id="ARBA00022989"/>
    </source>
</evidence>
<feature type="transmembrane region" description="Helical" evidence="6">
    <location>
        <begin position="268"/>
        <end position="286"/>
    </location>
</feature>
<dbReference type="STRING" id="254406.SAMN04488042_10795"/>
<protein>
    <submittedName>
        <fullName evidence="8">Permease of the drug/metabolite transporter (DMT) superfamily</fullName>
    </submittedName>
</protein>
<evidence type="ECO:0000256" key="6">
    <source>
        <dbReference type="SAM" id="Phobius"/>
    </source>
</evidence>
<dbReference type="RefSeq" id="WP_093094807.1">
    <property type="nucleotide sequence ID" value="NZ_FOTQ01000007.1"/>
</dbReference>
<dbReference type="InterPro" id="IPR037185">
    <property type="entry name" value="EmrE-like"/>
</dbReference>
<comment type="subcellular location">
    <subcellularLocation>
        <location evidence="1">Membrane</location>
        <topology evidence="1">Multi-pass membrane protein</topology>
    </subcellularLocation>
</comment>
<keyword evidence="5 6" id="KW-0472">Membrane</keyword>
<feature type="transmembrane region" description="Helical" evidence="6">
    <location>
        <begin position="67"/>
        <end position="89"/>
    </location>
</feature>
<dbReference type="GO" id="GO:0016020">
    <property type="term" value="C:membrane"/>
    <property type="evidence" value="ECO:0007669"/>
    <property type="project" value="UniProtKB-SubCell"/>
</dbReference>
<feature type="domain" description="EamA" evidence="7">
    <location>
        <begin position="151"/>
        <end position="286"/>
    </location>
</feature>
<dbReference type="Proteomes" id="UP000199144">
    <property type="component" value="Unassembled WGS sequence"/>
</dbReference>
<evidence type="ECO:0000256" key="1">
    <source>
        <dbReference type="ARBA" id="ARBA00004141"/>
    </source>
</evidence>
<feature type="transmembrane region" description="Helical" evidence="6">
    <location>
        <begin position="243"/>
        <end position="262"/>
    </location>
</feature>
<evidence type="ECO:0000313" key="8">
    <source>
        <dbReference type="EMBL" id="SFM42548.1"/>
    </source>
</evidence>
<feature type="transmembrane region" description="Helical" evidence="6">
    <location>
        <begin position="183"/>
        <end position="205"/>
    </location>
</feature>
<dbReference type="AlphaFoldDB" id="A0A1I4QR38"/>
<dbReference type="OrthoDB" id="8688375at2"/>
<organism evidence="8 9">
    <name type="scientific">Shimia aestuarii</name>
    <dbReference type="NCBI Taxonomy" id="254406"/>
    <lineage>
        <taxon>Bacteria</taxon>
        <taxon>Pseudomonadati</taxon>
        <taxon>Pseudomonadota</taxon>
        <taxon>Alphaproteobacteria</taxon>
        <taxon>Rhodobacterales</taxon>
        <taxon>Roseobacteraceae</taxon>
    </lineage>
</organism>
<reference evidence="8 9" key="1">
    <citation type="submission" date="2016-10" db="EMBL/GenBank/DDBJ databases">
        <authorList>
            <person name="de Groot N.N."/>
        </authorList>
    </citation>
    <scope>NUCLEOTIDE SEQUENCE [LARGE SCALE GENOMIC DNA]</scope>
    <source>
        <strain evidence="8 9">DSM 15283</strain>
    </source>
</reference>
<keyword evidence="3 6" id="KW-0812">Transmembrane</keyword>
<feature type="transmembrane region" description="Helical" evidence="6">
    <location>
        <begin position="34"/>
        <end position="55"/>
    </location>
</feature>
<dbReference type="Pfam" id="PF00892">
    <property type="entry name" value="EamA"/>
    <property type="match status" value="2"/>
</dbReference>
<feature type="domain" description="EamA" evidence="7">
    <location>
        <begin position="6"/>
        <end position="138"/>
    </location>
</feature>
<name>A0A1I4QR38_9RHOB</name>
<comment type="similarity">
    <text evidence="2">Belongs to the EamA transporter family.</text>
</comment>
<keyword evidence="9" id="KW-1185">Reference proteome</keyword>
<evidence type="ECO:0000259" key="7">
    <source>
        <dbReference type="Pfam" id="PF00892"/>
    </source>
</evidence>
<gene>
    <name evidence="8" type="ORF">SAMN04488042_10795</name>
</gene>
<feature type="transmembrane region" description="Helical" evidence="6">
    <location>
        <begin position="122"/>
        <end position="139"/>
    </location>
</feature>
<keyword evidence="4 6" id="KW-1133">Transmembrane helix</keyword>